<dbReference type="GO" id="GO:0004707">
    <property type="term" value="F:MAP kinase activity"/>
    <property type="evidence" value="ECO:0007669"/>
    <property type="project" value="UniProtKB-EC"/>
</dbReference>
<evidence type="ECO:0000256" key="13">
    <source>
        <dbReference type="SAM" id="MobiDB-lite"/>
    </source>
</evidence>
<dbReference type="FunFam" id="3.30.200.20:FF:000166">
    <property type="entry name" value="Mitogen-activated protein kinase"/>
    <property type="match status" value="1"/>
</dbReference>
<keyword evidence="4 12" id="KW-0808">Transferase</keyword>
<evidence type="ECO:0000256" key="7">
    <source>
        <dbReference type="ARBA" id="ARBA00022840"/>
    </source>
</evidence>
<evidence type="ECO:0000256" key="12">
    <source>
        <dbReference type="RuleBase" id="RU361165"/>
    </source>
</evidence>
<keyword evidence="5 11" id="KW-0547">Nucleotide-binding</keyword>
<dbReference type="PROSITE" id="PS00107">
    <property type="entry name" value="PROTEIN_KINASE_ATP"/>
    <property type="match status" value="1"/>
</dbReference>
<dbReference type="InterPro" id="IPR003527">
    <property type="entry name" value="MAP_kinase_CS"/>
</dbReference>
<keyword evidence="12" id="KW-0460">Magnesium</keyword>
<keyword evidence="6 12" id="KW-0418">Kinase</keyword>
<evidence type="ECO:0000256" key="9">
    <source>
        <dbReference type="ARBA" id="ARBA00047592"/>
    </source>
</evidence>
<dbReference type="GO" id="GO:0036064">
    <property type="term" value="C:ciliary basal body"/>
    <property type="evidence" value="ECO:0007669"/>
    <property type="project" value="UniProtKB-ARBA"/>
</dbReference>
<keyword evidence="8" id="KW-0131">Cell cycle</keyword>
<dbReference type="CTD" id="31877"/>
<dbReference type="PANTHER" id="PTHR24055">
    <property type="entry name" value="MITOGEN-ACTIVATED PROTEIN KINASE"/>
    <property type="match status" value="1"/>
</dbReference>
<evidence type="ECO:0000256" key="10">
    <source>
        <dbReference type="ARBA" id="ARBA00048312"/>
    </source>
</evidence>
<evidence type="ECO:0000256" key="1">
    <source>
        <dbReference type="ARBA" id="ARBA00012411"/>
    </source>
</evidence>
<evidence type="ECO:0000256" key="8">
    <source>
        <dbReference type="ARBA" id="ARBA00023306"/>
    </source>
</evidence>
<dbReference type="SMART" id="SM00220">
    <property type="entry name" value="S_TKc"/>
    <property type="match status" value="1"/>
</dbReference>
<dbReference type="InterPro" id="IPR008350">
    <property type="entry name" value="MAPK_ERK3/4"/>
</dbReference>
<protein>
    <recommendedName>
        <fullName evidence="1 12">Mitogen-activated protein kinase</fullName>
        <ecNumber evidence="1 12">2.7.11.24</ecNumber>
    </recommendedName>
</protein>
<dbReference type="PRINTS" id="PR01771">
    <property type="entry name" value="ERK3ERK4MAPK"/>
</dbReference>
<dbReference type="Proteomes" id="UP000694866">
    <property type="component" value="Unplaced"/>
</dbReference>
<keyword evidence="2 12" id="KW-0723">Serine/threonine-protein kinase</keyword>
<dbReference type="RefSeq" id="XP_011300336.1">
    <property type="nucleotide sequence ID" value="XM_011302034.1"/>
</dbReference>
<dbReference type="GO" id="GO:0005524">
    <property type="term" value="F:ATP binding"/>
    <property type="evidence" value="ECO:0007669"/>
    <property type="project" value="UniProtKB-UniRule"/>
</dbReference>
<evidence type="ECO:0000256" key="6">
    <source>
        <dbReference type="ARBA" id="ARBA00022777"/>
    </source>
</evidence>
<keyword evidence="3" id="KW-0597">Phosphoprotein</keyword>
<dbReference type="InterPro" id="IPR008271">
    <property type="entry name" value="Ser/Thr_kinase_AS"/>
</dbReference>
<dbReference type="SUPFAM" id="SSF56112">
    <property type="entry name" value="Protein kinase-like (PK-like)"/>
    <property type="match status" value="1"/>
</dbReference>
<evidence type="ECO:0000256" key="4">
    <source>
        <dbReference type="ARBA" id="ARBA00022679"/>
    </source>
</evidence>
<evidence type="ECO:0000256" key="3">
    <source>
        <dbReference type="ARBA" id="ARBA00022553"/>
    </source>
</evidence>
<dbReference type="CDD" id="cd07852">
    <property type="entry name" value="STKc_MAPK15-like"/>
    <property type="match status" value="1"/>
</dbReference>
<evidence type="ECO:0000256" key="5">
    <source>
        <dbReference type="ARBA" id="ARBA00022741"/>
    </source>
</evidence>
<reference evidence="16" key="1">
    <citation type="submission" date="2025-08" db="UniProtKB">
        <authorList>
            <consortium name="RefSeq"/>
        </authorList>
    </citation>
    <scope>IDENTIFICATION</scope>
    <source>
        <strain evidence="16">USDA-PBARC FA_bdor</strain>
        <tissue evidence="16">Whole organism</tissue>
    </source>
</reference>
<feature type="domain" description="Protein kinase" evidence="14">
    <location>
        <begin position="21"/>
        <end position="315"/>
    </location>
</feature>
<keyword evidence="7 11" id="KW-0067">ATP-binding</keyword>
<name>A0A9R1T084_9HYME</name>
<dbReference type="GeneID" id="105264872"/>
<dbReference type="InterPro" id="IPR011009">
    <property type="entry name" value="Kinase-like_dom_sf"/>
</dbReference>
<gene>
    <name evidence="16" type="primary">Erk7</name>
</gene>
<dbReference type="AlphaFoldDB" id="A0A9R1T084"/>
<dbReference type="PROSITE" id="PS01351">
    <property type="entry name" value="MAPK"/>
    <property type="match status" value="1"/>
</dbReference>
<comment type="similarity">
    <text evidence="12">Belongs to the protein kinase superfamily. Ser/Thr protein kinase family. MAP kinase subfamily.</text>
</comment>
<comment type="activity regulation">
    <text evidence="12">Activated by threonine and tyrosine phosphorylation.</text>
</comment>
<comment type="catalytic activity">
    <reaction evidence="10">
        <text>L-seryl-[protein] + ATP = O-phospho-L-seryl-[protein] + ADP + H(+)</text>
        <dbReference type="Rhea" id="RHEA:17989"/>
        <dbReference type="Rhea" id="RHEA-COMP:9863"/>
        <dbReference type="Rhea" id="RHEA-COMP:11604"/>
        <dbReference type="ChEBI" id="CHEBI:15378"/>
        <dbReference type="ChEBI" id="CHEBI:29999"/>
        <dbReference type="ChEBI" id="CHEBI:30616"/>
        <dbReference type="ChEBI" id="CHEBI:83421"/>
        <dbReference type="ChEBI" id="CHEBI:456216"/>
        <dbReference type="EC" id="2.7.11.24"/>
    </reaction>
</comment>
<organism evidence="15 16">
    <name type="scientific">Fopius arisanus</name>
    <dbReference type="NCBI Taxonomy" id="64838"/>
    <lineage>
        <taxon>Eukaryota</taxon>
        <taxon>Metazoa</taxon>
        <taxon>Ecdysozoa</taxon>
        <taxon>Arthropoda</taxon>
        <taxon>Hexapoda</taxon>
        <taxon>Insecta</taxon>
        <taxon>Pterygota</taxon>
        <taxon>Neoptera</taxon>
        <taxon>Endopterygota</taxon>
        <taxon>Hymenoptera</taxon>
        <taxon>Apocrita</taxon>
        <taxon>Ichneumonoidea</taxon>
        <taxon>Braconidae</taxon>
        <taxon>Opiinae</taxon>
        <taxon>Fopius</taxon>
    </lineage>
</organism>
<dbReference type="InterPro" id="IPR050117">
    <property type="entry name" value="MAPK"/>
</dbReference>
<sequence>MSGKSNGEKLAEIDNHVTKQYNIIRRLGKGAYGIVWKAVDKRSKETVAVKKIFDAFRNQTDAQRTFREIMFLMSFSNHENIIQLIGLHKANNDRDIYLVFEYMETDLHNVIKRGNILKDIHKIYIMYQLFKATKYIHSGNVIHRDLKPSNILLNAQCHCKIADFGLARSVTQIGEGDGEAGSDPTLTDYVATRWYRAPEILIASRRYTKGIDMWSLGCILGEMLLEKPLFPGSSTINQVERIMATLPPPTPEDIASVSAGYGTNLLEKTPNVPRRSLRELFINFSDSALDLINSLIVFNPNHRLTAVEALEHPYVADFHHRAYEPERGASVIPPLRDDVQLSVDEYRNKLYTMMDEKHRKSKNTIKHKFSGRSKSRIRRLSDHMRKEPGNALSREVLPKNNFHTSSDDVRRDKPEAFKHPQVEGRNVISQYAHNLINGNFRNLPPGHAKSCQCLSQSPQQMNNKSQRSFQSEQAAVTGGGNKWNSGIQPRLRRGNKPAVNRNSQKSIPPRHSIAKRPTQESLNHHPEYLITKMPNNITKHFASSDPVSQSDSSQSQIIQNYLNQTMPMQTRSAVGRRTNVNDTVTGGLKLTRSQMLKNHLRHSAIQKSVTNQRTMRSLGSYSQNHGIITASAYKDLKSGSIQW</sequence>
<dbReference type="PROSITE" id="PS50011">
    <property type="entry name" value="PROTEIN_KINASE_DOM"/>
    <property type="match status" value="1"/>
</dbReference>
<dbReference type="OrthoDB" id="192887at2759"/>
<dbReference type="InterPro" id="IPR000719">
    <property type="entry name" value="Prot_kinase_dom"/>
</dbReference>
<comment type="cofactor">
    <cofactor evidence="12">
        <name>Mg(2+)</name>
        <dbReference type="ChEBI" id="CHEBI:18420"/>
    </cofactor>
</comment>
<keyword evidence="15" id="KW-1185">Reference proteome</keyword>
<accession>A0A9R1T084</accession>
<dbReference type="Gene3D" id="3.30.200.20">
    <property type="entry name" value="Phosphorylase Kinase, domain 1"/>
    <property type="match status" value="1"/>
</dbReference>
<evidence type="ECO:0000259" key="14">
    <source>
        <dbReference type="PROSITE" id="PS50011"/>
    </source>
</evidence>
<evidence type="ECO:0000313" key="15">
    <source>
        <dbReference type="Proteomes" id="UP000694866"/>
    </source>
</evidence>
<feature type="region of interest" description="Disordered" evidence="13">
    <location>
        <begin position="476"/>
        <end position="521"/>
    </location>
</feature>
<dbReference type="Gene3D" id="1.10.510.10">
    <property type="entry name" value="Transferase(Phosphotransferase) domain 1"/>
    <property type="match status" value="1"/>
</dbReference>
<dbReference type="KEGG" id="fas:105264872"/>
<evidence type="ECO:0000256" key="2">
    <source>
        <dbReference type="ARBA" id="ARBA00022527"/>
    </source>
</evidence>
<dbReference type="FunFam" id="1.10.510.10:FF:000238">
    <property type="entry name" value="Mitogen-activated protein kinase"/>
    <property type="match status" value="1"/>
</dbReference>
<dbReference type="InterPro" id="IPR017441">
    <property type="entry name" value="Protein_kinase_ATP_BS"/>
</dbReference>
<proteinExistence type="inferred from homology"/>
<dbReference type="PROSITE" id="PS00108">
    <property type="entry name" value="PROTEIN_KINASE_ST"/>
    <property type="match status" value="1"/>
</dbReference>
<dbReference type="EC" id="2.7.11.24" evidence="1 12"/>
<dbReference type="Pfam" id="PF00069">
    <property type="entry name" value="Pkinase"/>
    <property type="match status" value="1"/>
</dbReference>
<evidence type="ECO:0000256" key="11">
    <source>
        <dbReference type="PROSITE-ProRule" id="PRU10141"/>
    </source>
</evidence>
<evidence type="ECO:0000313" key="16">
    <source>
        <dbReference type="RefSeq" id="XP_011300336.1"/>
    </source>
</evidence>
<feature type="binding site" evidence="11">
    <location>
        <position position="51"/>
    </location>
    <ligand>
        <name>ATP</name>
        <dbReference type="ChEBI" id="CHEBI:30616"/>
    </ligand>
</feature>
<comment type="catalytic activity">
    <reaction evidence="9 12">
        <text>L-threonyl-[protein] + ATP = O-phospho-L-threonyl-[protein] + ADP + H(+)</text>
        <dbReference type="Rhea" id="RHEA:46608"/>
        <dbReference type="Rhea" id="RHEA-COMP:11060"/>
        <dbReference type="Rhea" id="RHEA-COMP:11605"/>
        <dbReference type="ChEBI" id="CHEBI:15378"/>
        <dbReference type="ChEBI" id="CHEBI:30013"/>
        <dbReference type="ChEBI" id="CHEBI:30616"/>
        <dbReference type="ChEBI" id="CHEBI:61977"/>
        <dbReference type="ChEBI" id="CHEBI:456216"/>
        <dbReference type="EC" id="2.7.11.24"/>
    </reaction>
</comment>